<sequence>KDELYASSGYKMFKFNIETQSFDFIKNTEWTLYFQFCDLVLCYETGKRIYFLNDDLSELNGQILTPEVTYFSFAQGGQAVFYDKNLTVMYLVNILEKSIVSLKTAKERSLFKVSEVMNNVEIHSCGLSLKKELLQKFFSKNYIEKRHEYFVQFMTKQAAFQGFKEANYDLLFSNEKPFQEIQRRAEIVKLQDEKLFYVFNVPGTKNFITCCDNLMTLIDNQKIILSQVETNCPVSREFRNAKYCEGGQSYWYPQWYQVCFANGEIYAHILENLYVLKQNKFIIVARMPDLRINNSASFYGRIFSINDVVHVSSGYQYFKYQDQRMQFVKDTDWNLVFQFCDNVISYYTEKKICQLKDDYSETLILQLQNGDKYVSFCGGGVAIFTNANAQRSQVINLLDMTYKTIENEKMFKGEFIYNHLVLKPCGLSLDDDKLTDLFGIDFVKRRDKMWDQFVQKFQKKEGTNFDFYQSFRSELEIPQIQQCLVPQQMMNFIPVKEDLFVSYCDHECFLFNKKMQILKKFESNYTLYEQFKGGQKYNDGKVCVFNAQNFQVTICAGKIFVQILERVFQVMGNWLKPLFFIPNFRASANAANYGRLFSIKDELYFGTGDKIYRFKDGQCQFIRETEWCVYFQYLHKVYVYYTSVKLCVMDDNLQEHEILKLEENQKYISFYQGGTMVLHTEGAKNIYFVNMLNGAVTKGEDLPHLSNGKIIHQVEPSIYGLSLIGAEKYFGETFYSDREQEFKLFYAQLVKYPEYNQLMDFFLDQISDSPKPPKFTERHIKLCKPTISPQQMYYFFVLPGQKDIFGCFENKKMYFINQRGEILREIDSEFPYHAYLKNDKYCKDKSTIFHANWHTPVYLKGEVYIQIFEHVYRVDGDKLTKIVEIPDFQFKNSPAFYGSLFVQNQQLYVSRLRANYLITEQTTKQNETTEWSLYFQFCDVVLQWLPGQKILCQKQIVSITENTINYFSFCGGGCMALCAENGKQVLVIDMTNLQSKVIVDRKEFAPRFVLDVCQITKYGLSLKDELITELFGQSFFERREEMWEHWMISQQKDNSAIVKKCLPIREHLELQKPIIHQQTQICQKQSMIKLGNYKIICQCRSLTAQIVHFCEQGFE</sequence>
<name>A0A146K3I7_9EUKA</name>
<reference evidence="1" key="1">
    <citation type="submission" date="2015-07" db="EMBL/GenBank/DDBJ databases">
        <title>Adaptation to a free-living lifestyle via gene acquisitions in the diplomonad Trepomonas sp. PC1.</title>
        <authorList>
            <person name="Xu F."/>
            <person name="Jerlstrom-Hultqvist J."/>
            <person name="Kolisko M."/>
            <person name="Simpson A.G.B."/>
            <person name="Roger A.J."/>
            <person name="Svard S.G."/>
            <person name="Andersson J.O."/>
        </authorList>
    </citation>
    <scope>NUCLEOTIDE SEQUENCE</scope>
    <source>
        <strain evidence="1">PC1</strain>
    </source>
</reference>
<organism evidence="1">
    <name type="scientific">Trepomonas sp. PC1</name>
    <dbReference type="NCBI Taxonomy" id="1076344"/>
    <lineage>
        <taxon>Eukaryota</taxon>
        <taxon>Metamonada</taxon>
        <taxon>Diplomonadida</taxon>
        <taxon>Hexamitidae</taxon>
        <taxon>Hexamitinae</taxon>
        <taxon>Trepomonas</taxon>
    </lineage>
</organism>
<accession>A0A146K3I7</accession>
<proteinExistence type="predicted"/>
<evidence type="ECO:0000313" key="1">
    <source>
        <dbReference type="EMBL" id="JAP90455.1"/>
    </source>
</evidence>
<dbReference type="EMBL" id="GDID01006151">
    <property type="protein sequence ID" value="JAP90455.1"/>
    <property type="molecule type" value="Transcribed_RNA"/>
</dbReference>
<feature type="non-terminal residue" evidence="1">
    <location>
        <position position="1"/>
    </location>
</feature>
<gene>
    <name evidence="1" type="ORF">TPC1_30050</name>
</gene>
<dbReference type="AlphaFoldDB" id="A0A146K3I7"/>
<protein>
    <submittedName>
        <fullName evidence="1">Uncharacterized protein</fullName>
    </submittedName>
</protein>